<dbReference type="Proteomes" id="UP000193642">
    <property type="component" value="Unassembled WGS sequence"/>
</dbReference>
<proteinExistence type="predicted"/>
<accession>A0A1Y2BUB9</accession>
<reference evidence="3 4" key="1">
    <citation type="submission" date="2016-07" db="EMBL/GenBank/DDBJ databases">
        <title>Pervasive Adenine N6-methylation of Active Genes in Fungi.</title>
        <authorList>
            <consortium name="DOE Joint Genome Institute"/>
            <person name="Mondo S.J."/>
            <person name="Dannebaum R.O."/>
            <person name="Kuo R.C."/>
            <person name="Labutti K."/>
            <person name="Haridas S."/>
            <person name="Kuo A."/>
            <person name="Salamov A."/>
            <person name="Ahrendt S.R."/>
            <person name="Lipzen A."/>
            <person name="Sullivan W."/>
            <person name="Andreopoulos W.B."/>
            <person name="Clum A."/>
            <person name="Lindquist E."/>
            <person name="Daum C."/>
            <person name="Ramamoorthy G.K."/>
            <person name="Gryganskyi A."/>
            <person name="Culley D."/>
            <person name="Magnuson J.K."/>
            <person name="James T.Y."/>
            <person name="O'Malley M.A."/>
            <person name="Stajich J.E."/>
            <person name="Spatafora J.W."/>
            <person name="Visel A."/>
            <person name="Grigoriev I.V."/>
        </authorList>
    </citation>
    <scope>NUCLEOTIDE SEQUENCE [LARGE SCALE GENOMIC DNA]</scope>
    <source>
        <strain evidence="3 4">JEL800</strain>
    </source>
</reference>
<evidence type="ECO:0000313" key="4">
    <source>
        <dbReference type="Proteomes" id="UP000193642"/>
    </source>
</evidence>
<sequence length="116" mass="11426">MRLGQVATVSLALLIAYAQAEDPEPTTTSNLEQMPQVGPPKNSYTKELIGGIGNLFPATATATATDAAIAAQTGTATAQKAAGTVAGSTTTKSAGMTNAGGLGGVSFLALVAITVM</sequence>
<protein>
    <submittedName>
        <fullName evidence="3">Uncharacterized protein</fullName>
    </submittedName>
</protein>
<feature type="region of interest" description="Disordered" evidence="1">
    <location>
        <begin position="22"/>
        <end position="42"/>
    </location>
</feature>
<keyword evidence="2" id="KW-0732">Signal</keyword>
<evidence type="ECO:0000256" key="2">
    <source>
        <dbReference type="SAM" id="SignalP"/>
    </source>
</evidence>
<feature type="signal peptide" evidence="2">
    <location>
        <begin position="1"/>
        <end position="20"/>
    </location>
</feature>
<evidence type="ECO:0000313" key="3">
    <source>
        <dbReference type="EMBL" id="ORY38333.1"/>
    </source>
</evidence>
<dbReference type="EMBL" id="MCGO01000044">
    <property type="protein sequence ID" value="ORY38333.1"/>
    <property type="molecule type" value="Genomic_DNA"/>
</dbReference>
<keyword evidence="4" id="KW-1185">Reference proteome</keyword>
<organism evidence="3 4">
    <name type="scientific">Rhizoclosmatium globosum</name>
    <dbReference type="NCBI Taxonomy" id="329046"/>
    <lineage>
        <taxon>Eukaryota</taxon>
        <taxon>Fungi</taxon>
        <taxon>Fungi incertae sedis</taxon>
        <taxon>Chytridiomycota</taxon>
        <taxon>Chytridiomycota incertae sedis</taxon>
        <taxon>Chytridiomycetes</taxon>
        <taxon>Chytridiales</taxon>
        <taxon>Chytriomycetaceae</taxon>
        <taxon>Rhizoclosmatium</taxon>
    </lineage>
</organism>
<dbReference type="AlphaFoldDB" id="A0A1Y2BUB9"/>
<feature type="chain" id="PRO_5012576007" evidence="2">
    <location>
        <begin position="21"/>
        <end position="116"/>
    </location>
</feature>
<name>A0A1Y2BUB9_9FUNG</name>
<dbReference type="OrthoDB" id="10395823at2759"/>
<gene>
    <name evidence="3" type="ORF">BCR33DRAFT_720701</name>
</gene>
<comment type="caution">
    <text evidence="3">The sequence shown here is derived from an EMBL/GenBank/DDBJ whole genome shotgun (WGS) entry which is preliminary data.</text>
</comment>
<evidence type="ECO:0000256" key="1">
    <source>
        <dbReference type="SAM" id="MobiDB-lite"/>
    </source>
</evidence>